<gene>
    <name evidence="2" type="ORF">J3U87_23110</name>
</gene>
<feature type="region of interest" description="Disordered" evidence="1">
    <location>
        <begin position="382"/>
        <end position="406"/>
    </location>
</feature>
<keyword evidence="3" id="KW-1185">Reference proteome</keyword>
<proteinExistence type="predicted"/>
<dbReference type="Proteomes" id="UP000663929">
    <property type="component" value="Chromosome"/>
</dbReference>
<feature type="region of interest" description="Disordered" evidence="1">
    <location>
        <begin position="1"/>
        <end position="56"/>
    </location>
</feature>
<feature type="compositionally biased region" description="Basic and acidic residues" evidence="1">
    <location>
        <begin position="194"/>
        <end position="209"/>
    </location>
</feature>
<name>A0A8A4TEE8_SULCO</name>
<dbReference type="EMBL" id="CP071793">
    <property type="protein sequence ID" value="QTD48479.1"/>
    <property type="molecule type" value="Genomic_DNA"/>
</dbReference>
<organism evidence="2 3">
    <name type="scientific">Sulfidibacter corallicola</name>
    <dbReference type="NCBI Taxonomy" id="2818388"/>
    <lineage>
        <taxon>Bacteria</taxon>
        <taxon>Pseudomonadati</taxon>
        <taxon>Acidobacteriota</taxon>
        <taxon>Holophagae</taxon>
        <taxon>Acanthopleuribacterales</taxon>
        <taxon>Acanthopleuribacteraceae</taxon>
        <taxon>Sulfidibacter</taxon>
    </lineage>
</organism>
<accession>A0A8A4TEE8</accession>
<feature type="region of interest" description="Disordered" evidence="1">
    <location>
        <begin position="194"/>
        <end position="222"/>
    </location>
</feature>
<feature type="compositionally biased region" description="Low complexity" evidence="1">
    <location>
        <begin position="44"/>
        <end position="53"/>
    </location>
</feature>
<evidence type="ECO:0000313" key="2">
    <source>
        <dbReference type="EMBL" id="QTD48479.1"/>
    </source>
</evidence>
<reference evidence="2" key="1">
    <citation type="submission" date="2021-03" db="EMBL/GenBank/DDBJ databases">
        <title>Acanthopleuribacteraceae sp. M133.</title>
        <authorList>
            <person name="Wang G."/>
        </authorList>
    </citation>
    <scope>NUCLEOTIDE SEQUENCE</scope>
    <source>
        <strain evidence="2">M133</strain>
    </source>
</reference>
<protein>
    <submittedName>
        <fullName evidence="2">Uncharacterized protein</fullName>
    </submittedName>
</protein>
<dbReference type="AlphaFoldDB" id="A0A8A4TEE8"/>
<sequence>MSTRPLGVTTGKTQQTHSVSPSKNQGIHKSSDDGSHGVSVKDMGGPSKSPSASKAKKGWLMTFESFKQGLKQEKTALLQKMASEPNTDEMRSELSTINRNLERAEVLYEHFRLGNDVEGPRMLHRRGQRPPEEYRTFQTMLHSVEMTWKGDGDATETLPKPYFFDKAVSAENHLHSQGIIYDPVGVEQKFKQLEPKPKDVLNKPNKDDPVSTPYKGPEKKGHDMQSNFAWLMGAVHRKENFELVGPLTKNNLERGSGKKEASALLREVRALLAIGYEVSKEVKGTEEMPVYVLTPPKDLDPAKITMSSLNQSAPNTLPEELEIQELHEKGLFIEDFDTTKSSSQQNQVYAEVNALVKKRGQMDKKSPQDYAHGQNLENVKTFVQDGDSGSYKVTGTDPLGVKSRSD</sequence>
<dbReference type="RefSeq" id="WP_237378134.1">
    <property type="nucleotide sequence ID" value="NZ_CP071793.1"/>
</dbReference>
<dbReference type="KEGG" id="scor:J3U87_23110"/>
<evidence type="ECO:0000313" key="3">
    <source>
        <dbReference type="Proteomes" id="UP000663929"/>
    </source>
</evidence>
<feature type="compositionally biased region" description="Polar residues" evidence="1">
    <location>
        <begin position="10"/>
        <end position="28"/>
    </location>
</feature>
<evidence type="ECO:0000256" key="1">
    <source>
        <dbReference type="SAM" id="MobiDB-lite"/>
    </source>
</evidence>